<dbReference type="Proteomes" id="UP000526501">
    <property type="component" value="Unassembled WGS sequence"/>
</dbReference>
<evidence type="ECO:0000256" key="2">
    <source>
        <dbReference type="ARBA" id="ARBA00011838"/>
    </source>
</evidence>
<dbReference type="Gene3D" id="4.10.830.30">
    <property type="entry name" value="Ribosomal protein L31"/>
    <property type="match status" value="1"/>
</dbReference>
<dbReference type="SUPFAM" id="SSF143800">
    <property type="entry name" value="L28p-like"/>
    <property type="match status" value="1"/>
</dbReference>
<dbReference type="PROSITE" id="PS01143">
    <property type="entry name" value="RIBOSOMAL_L31"/>
    <property type="match status" value="1"/>
</dbReference>
<evidence type="ECO:0000256" key="1">
    <source>
        <dbReference type="ARBA" id="ARBA00008196"/>
    </source>
</evidence>
<dbReference type="InterPro" id="IPR027493">
    <property type="entry name" value="Ribosomal_bL31_B"/>
</dbReference>
<keyword evidence="3 5" id="KW-0689">Ribosomal protein</keyword>
<keyword evidence="4 5" id="KW-0687">Ribonucleoprotein</keyword>
<dbReference type="GO" id="GO:0005840">
    <property type="term" value="C:ribosome"/>
    <property type="evidence" value="ECO:0007669"/>
    <property type="project" value="UniProtKB-KW"/>
</dbReference>
<dbReference type="NCBIfam" id="NF002462">
    <property type="entry name" value="PRK01678.1"/>
    <property type="match status" value="1"/>
</dbReference>
<protein>
    <recommendedName>
        <fullName evidence="5">50S ribosomal protein L31</fullName>
    </recommendedName>
</protein>
<dbReference type="NCBIfam" id="TIGR00105">
    <property type="entry name" value="L31"/>
    <property type="match status" value="1"/>
</dbReference>
<dbReference type="GO" id="GO:0006412">
    <property type="term" value="P:translation"/>
    <property type="evidence" value="ECO:0007669"/>
    <property type="project" value="InterPro"/>
</dbReference>
<dbReference type="PRINTS" id="PR01249">
    <property type="entry name" value="RIBOSOMALL31"/>
</dbReference>
<reference evidence="6 7" key="1">
    <citation type="submission" date="2020-07" db="EMBL/GenBank/DDBJ databases">
        <authorList>
            <person name="Feng X."/>
        </authorList>
    </citation>
    <scope>NUCLEOTIDE SEQUENCE [LARGE SCALE GENOMIC DNA]</scope>
    <source>
        <strain evidence="6 7">JCM23202</strain>
    </source>
</reference>
<sequence length="83" mass="9519">MKKGIHPDYNPTVFVDVSTGKQFVTNSTIAAKGHQTETVDGVECIKVFRDITMDSHPVYTGEKRFVDTAGRVEKFQNKFRRRR</sequence>
<evidence type="ECO:0000313" key="6">
    <source>
        <dbReference type="EMBL" id="MBC2604746.1"/>
    </source>
</evidence>
<evidence type="ECO:0000256" key="3">
    <source>
        <dbReference type="ARBA" id="ARBA00022980"/>
    </source>
</evidence>
<dbReference type="InterPro" id="IPR034704">
    <property type="entry name" value="Ribosomal_bL28/bL31-like_sf"/>
</dbReference>
<dbReference type="PANTHER" id="PTHR33280:SF1">
    <property type="entry name" value="LARGE RIBOSOMAL SUBUNIT PROTEIN BL31C"/>
    <property type="match status" value="1"/>
</dbReference>
<dbReference type="InterPro" id="IPR002150">
    <property type="entry name" value="Ribosomal_bL31"/>
</dbReference>
<dbReference type="RefSeq" id="WP_185658633.1">
    <property type="nucleotide sequence ID" value="NZ_CAWPOO010000001.1"/>
</dbReference>
<comment type="caution">
    <text evidence="6">The sequence shown here is derived from an EMBL/GenBank/DDBJ whole genome shotgun (WGS) entry which is preliminary data.</text>
</comment>
<dbReference type="EMBL" id="JACHVC010000001">
    <property type="protein sequence ID" value="MBC2604746.1"/>
    <property type="molecule type" value="Genomic_DNA"/>
</dbReference>
<dbReference type="PANTHER" id="PTHR33280">
    <property type="entry name" value="50S RIBOSOMAL PROTEIN L31, CHLOROPLASTIC"/>
    <property type="match status" value="1"/>
</dbReference>
<evidence type="ECO:0000313" key="7">
    <source>
        <dbReference type="Proteomes" id="UP000526501"/>
    </source>
</evidence>
<evidence type="ECO:0000256" key="4">
    <source>
        <dbReference type="ARBA" id="ARBA00023274"/>
    </source>
</evidence>
<dbReference type="AlphaFoldDB" id="A0A7X1E725"/>
<organism evidence="6 7">
    <name type="scientific">Pelagicoccus albus</name>
    <dbReference type="NCBI Taxonomy" id="415222"/>
    <lineage>
        <taxon>Bacteria</taxon>
        <taxon>Pseudomonadati</taxon>
        <taxon>Verrucomicrobiota</taxon>
        <taxon>Opitutia</taxon>
        <taxon>Puniceicoccales</taxon>
        <taxon>Pelagicoccaceae</taxon>
        <taxon>Pelagicoccus</taxon>
    </lineage>
</organism>
<comment type="subunit">
    <text evidence="2">Part of the 50S ribosomal subunit.</text>
</comment>
<evidence type="ECO:0000256" key="5">
    <source>
        <dbReference type="RuleBase" id="RU000564"/>
    </source>
</evidence>
<dbReference type="Pfam" id="PF01197">
    <property type="entry name" value="Ribosomal_L31"/>
    <property type="match status" value="1"/>
</dbReference>
<proteinExistence type="inferred from homology"/>
<name>A0A7X1E725_9BACT</name>
<accession>A0A7X1E725</accession>
<dbReference type="GO" id="GO:0003735">
    <property type="term" value="F:structural constituent of ribosome"/>
    <property type="evidence" value="ECO:0007669"/>
    <property type="project" value="InterPro"/>
</dbReference>
<dbReference type="GO" id="GO:1990904">
    <property type="term" value="C:ribonucleoprotein complex"/>
    <property type="evidence" value="ECO:0007669"/>
    <property type="project" value="UniProtKB-KW"/>
</dbReference>
<dbReference type="InterPro" id="IPR042105">
    <property type="entry name" value="Ribosomal_bL31_sf"/>
</dbReference>
<comment type="similarity">
    <text evidence="1">Belongs to the bacterial ribosomal protein bL31 family. Type B subfamily.</text>
</comment>
<gene>
    <name evidence="6" type="primary">rpmE</name>
    <name evidence="6" type="ORF">H5P27_01615</name>
</gene>
<keyword evidence="7" id="KW-1185">Reference proteome</keyword>